<feature type="transmembrane region" description="Helical" evidence="12">
    <location>
        <begin position="479"/>
        <end position="504"/>
    </location>
</feature>
<protein>
    <submittedName>
        <fullName evidence="15">RING-variant domain containing protein, putative</fullName>
    </submittedName>
</protein>
<feature type="transmembrane region" description="Helical" evidence="12">
    <location>
        <begin position="524"/>
        <end position="552"/>
    </location>
</feature>
<evidence type="ECO:0000256" key="3">
    <source>
        <dbReference type="ARBA" id="ARBA00022692"/>
    </source>
</evidence>
<feature type="transmembrane region" description="Helical" evidence="12">
    <location>
        <begin position="614"/>
        <end position="637"/>
    </location>
</feature>
<gene>
    <name evidence="15" type="ORF">ADEAN_000113500</name>
</gene>
<dbReference type="Pfam" id="PF12906">
    <property type="entry name" value="RINGv"/>
    <property type="match status" value="1"/>
</dbReference>
<dbReference type="AlphaFoldDB" id="A0A7G2C6W2"/>
<dbReference type="PANTHER" id="PTHR46065">
    <property type="entry name" value="E3 UBIQUITIN-PROTEIN LIGASE MARCH 2/3 FAMILY MEMBER"/>
    <property type="match status" value="1"/>
</dbReference>
<keyword evidence="6" id="KW-0833">Ubl conjugation pathway</keyword>
<keyword evidence="4" id="KW-0479">Metal-binding</keyword>
<evidence type="ECO:0000256" key="2">
    <source>
        <dbReference type="ARBA" id="ARBA00022679"/>
    </source>
</evidence>
<dbReference type="GO" id="GO:0008270">
    <property type="term" value="F:zinc ion binding"/>
    <property type="evidence" value="ECO:0007669"/>
    <property type="project" value="UniProtKB-KW"/>
</dbReference>
<dbReference type="Gene3D" id="3.30.40.10">
    <property type="entry name" value="Zinc/RING finger domain, C3HC4 (zinc finger)"/>
    <property type="match status" value="1"/>
</dbReference>
<accession>A0A7G2C6W2</accession>
<evidence type="ECO:0000256" key="11">
    <source>
        <dbReference type="SAM" id="MobiDB-lite"/>
    </source>
</evidence>
<sequence>MINSQGNAKHVVRFRLNKGQSINTFLQLLEHRYKKTVPQANCQYTSITFAVHTGFHVPPNVTIVESEWPPSTEGKTEEEEEMETNVLHEEHVNGTTQGAPSQDDDDDDEEDADKSRTISFWSSLASLFDTSVLCEILPSLSMRLPAVKKESQIYSVIITMAGPNYANNEDFRGRYGYNYYTFDQIQRLDSNYMCHTELFVERIPSTKTLSVLRGIFAVAVPLLILVLPMIFLTRHAMVFQDFVDDFDASYWFWFPPLYARDQILAGGKAAFLYLKNYRRNRRIRQRDADLQRQHEDLQREAAAATVAVDTTNPPPAPASPTYPNEPSPQVDHTAIDPTTPLMESHPQQREEEEKEDAVTVEITEAGASGTENKARDMLFTTTETVDTKPTATKKAAADEEEEDEKVCRICRDGEEVEKLVTPCGCTGSVRYIHRSCLDKWRLESAKRNVNNFTNCEICKQPYQIEMKRSVLAWESSKNLVASIVLFLVCFVGLFVLCPLVYSTAGELSCSAPYHRVNYDGMYDLTGLFFSIMVYFSCTTLVLYAHLIVYTFFREGEDARAFFQANHHYPPFWTMSTKLKIFGAFLLLLVQSLSMGYLIKSFFYYTSNISWNWEISLFMGILFFTVFLSICMSTRVNIDSMLAAIRNRRAEEVTIVDGDDANANATPAPATNAGATAAAPANPAHSSINLIPPHDENDVDYTAHFNIPPEQRTIRAYDYCPPRPRRQRWWQ</sequence>
<evidence type="ECO:0000256" key="12">
    <source>
        <dbReference type="SAM" id="Phobius"/>
    </source>
</evidence>
<feature type="compositionally biased region" description="Acidic residues" evidence="11">
    <location>
        <begin position="102"/>
        <end position="112"/>
    </location>
</feature>
<feature type="transmembrane region" description="Helical" evidence="12">
    <location>
        <begin position="211"/>
        <end position="231"/>
    </location>
</feature>
<evidence type="ECO:0000256" key="9">
    <source>
        <dbReference type="ARBA" id="ARBA00023136"/>
    </source>
</evidence>
<dbReference type="EMBL" id="LR877146">
    <property type="protein sequence ID" value="CAD2213692.1"/>
    <property type="molecule type" value="Genomic_DNA"/>
</dbReference>
<keyword evidence="3 12" id="KW-0812">Transmembrane</keyword>
<dbReference type="GO" id="GO:0016020">
    <property type="term" value="C:membrane"/>
    <property type="evidence" value="ECO:0007669"/>
    <property type="project" value="UniProtKB-SubCell"/>
</dbReference>
<dbReference type="InterPro" id="IPR013083">
    <property type="entry name" value="Znf_RING/FYVE/PHD"/>
</dbReference>
<evidence type="ECO:0000313" key="16">
    <source>
        <dbReference type="Proteomes" id="UP000515908"/>
    </source>
</evidence>
<dbReference type="VEuPathDB" id="TriTrypDB:ADEAN_000113500"/>
<feature type="compositionally biased region" description="Low complexity" evidence="11">
    <location>
        <begin position="301"/>
        <end position="311"/>
    </location>
</feature>
<dbReference type="CDD" id="cd16495">
    <property type="entry name" value="RING_CH-C4HC3_MARCH"/>
    <property type="match status" value="1"/>
</dbReference>
<feature type="transmembrane region" description="Helical" evidence="12">
    <location>
        <begin position="251"/>
        <end position="274"/>
    </location>
</feature>
<evidence type="ECO:0000259" key="14">
    <source>
        <dbReference type="PROSITE" id="PS51292"/>
    </source>
</evidence>
<evidence type="ECO:0000313" key="15">
    <source>
        <dbReference type="EMBL" id="CAD2213692.1"/>
    </source>
</evidence>
<dbReference type="OrthoDB" id="266286at2759"/>
<feature type="region of interest" description="Disordered" evidence="11">
    <location>
        <begin position="65"/>
        <end position="113"/>
    </location>
</feature>
<dbReference type="PANTHER" id="PTHR46065:SF3">
    <property type="entry name" value="FI20425P1"/>
    <property type="match status" value="1"/>
</dbReference>
<feature type="compositionally biased region" description="Basic and acidic residues" evidence="11">
    <location>
        <begin position="285"/>
        <end position="299"/>
    </location>
</feature>
<evidence type="ECO:0000256" key="6">
    <source>
        <dbReference type="ARBA" id="ARBA00022786"/>
    </source>
</evidence>
<dbReference type="Proteomes" id="UP000515908">
    <property type="component" value="Chromosome 02"/>
</dbReference>
<feature type="domain" description="RING-CH-type" evidence="14">
    <location>
        <begin position="399"/>
        <end position="465"/>
    </location>
</feature>
<dbReference type="GO" id="GO:0016740">
    <property type="term" value="F:transferase activity"/>
    <property type="evidence" value="ECO:0007669"/>
    <property type="project" value="UniProtKB-KW"/>
</dbReference>
<dbReference type="InterPro" id="IPR011016">
    <property type="entry name" value="Znf_RING-CH"/>
</dbReference>
<reference evidence="15 16" key="1">
    <citation type="submission" date="2020-08" db="EMBL/GenBank/DDBJ databases">
        <authorList>
            <person name="Newling K."/>
            <person name="Davey J."/>
            <person name="Forrester S."/>
        </authorList>
    </citation>
    <scope>NUCLEOTIDE SEQUENCE [LARGE SCALE GENOMIC DNA]</scope>
    <source>
        <strain evidence="16">Crithidia deanei Carvalho (ATCC PRA-265)</strain>
    </source>
</reference>
<name>A0A7G2C6W2_9TRYP</name>
<organism evidence="15 16">
    <name type="scientific">Angomonas deanei</name>
    <dbReference type="NCBI Taxonomy" id="59799"/>
    <lineage>
        <taxon>Eukaryota</taxon>
        <taxon>Discoba</taxon>
        <taxon>Euglenozoa</taxon>
        <taxon>Kinetoplastea</taxon>
        <taxon>Metakinetoplastina</taxon>
        <taxon>Trypanosomatida</taxon>
        <taxon>Trypanosomatidae</taxon>
        <taxon>Strigomonadinae</taxon>
        <taxon>Angomonas</taxon>
    </lineage>
</organism>
<evidence type="ECO:0000256" key="8">
    <source>
        <dbReference type="ARBA" id="ARBA00022989"/>
    </source>
</evidence>
<dbReference type="PROSITE" id="PS51292">
    <property type="entry name" value="ZF_RING_CH"/>
    <property type="match status" value="1"/>
</dbReference>
<dbReference type="FunFam" id="3.30.40.10:FF:000912">
    <property type="entry name" value="RING-variant_domain_containing_protein_-_putative"/>
    <property type="match status" value="1"/>
</dbReference>
<evidence type="ECO:0000259" key="13">
    <source>
        <dbReference type="PROSITE" id="PS50089"/>
    </source>
</evidence>
<keyword evidence="8 12" id="KW-1133">Transmembrane helix</keyword>
<evidence type="ECO:0000256" key="5">
    <source>
        <dbReference type="ARBA" id="ARBA00022771"/>
    </source>
</evidence>
<feature type="region of interest" description="Disordered" evidence="11">
    <location>
        <begin position="285"/>
        <end position="357"/>
    </location>
</feature>
<dbReference type="SUPFAM" id="SSF57850">
    <property type="entry name" value="RING/U-box"/>
    <property type="match status" value="1"/>
</dbReference>
<feature type="compositionally biased region" description="Pro residues" evidence="11">
    <location>
        <begin position="312"/>
        <end position="326"/>
    </location>
</feature>
<keyword evidence="2" id="KW-0808">Transferase</keyword>
<keyword evidence="5 10" id="KW-0863">Zinc-finger</keyword>
<dbReference type="InterPro" id="IPR001841">
    <property type="entry name" value="Znf_RING"/>
</dbReference>
<keyword evidence="9 12" id="KW-0472">Membrane</keyword>
<feature type="domain" description="RING-type" evidence="13">
    <location>
        <begin position="407"/>
        <end position="459"/>
    </location>
</feature>
<proteinExistence type="predicted"/>
<comment type="subcellular location">
    <subcellularLocation>
        <location evidence="1">Membrane</location>
        <topology evidence="1">Multi-pass membrane protein</topology>
    </subcellularLocation>
</comment>
<feature type="transmembrane region" description="Helical" evidence="12">
    <location>
        <begin position="580"/>
        <end position="602"/>
    </location>
</feature>
<dbReference type="SMART" id="SM00744">
    <property type="entry name" value="RINGv"/>
    <property type="match status" value="1"/>
</dbReference>
<keyword evidence="7" id="KW-0862">Zinc</keyword>
<evidence type="ECO:0000256" key="10">
    <source>
        <dbReference type="PROSITE-ProRule" id="PRU00175"/>
    </source>
</evidence>
<evidence type="ECO:0000256" key="1">
    <source>
        <dbReference type="ARBA" id="ARBA00004141"/>
    </source>
</evidence>
<evidence type="ECO:0000256" key="4">
    <source>
        <dbReference type="ARBA" id="ARBA00022723"/>
    </source>
</evidence>
<keyword evidence="16" id="KW-1185">Reference proteome</keyword>
<evidence type="ECO:0000256" key="7">
    <source>
        <dbReference type="ARBA" id="ARBA00022833"/>
    </source>
</evidence>
<dbReference type="PROSITE" id="PS50089">
    <property type="entry name" value="ZF_RING_2"/>
    <property type="match status" value="1"/>
</dbReference>